<keyword evidence="4 6" id="KW-0067">ATP-binding</keyword>
<keyword evidence="2" id="KW-0813">Transport</keyword>
<dbReference type="PROSITE" id="PS00211">
    <property type="entry name" value="ABC_TRANSPORTER_1"/>
    <property type="match status" value="1"/>
</dbReference>
<feature type="domain" description="ABC transporter" evidence="5">
    <location>
        <begin position="8"/>
        <end position="271"/>
    </location>
</feature>
<evidence type="ECO:0000256" key="3">
    <source>
        <dbReference type="ARBA" id="ARBA00022741"/>
    </source>
</evidence>
<sequence>MTAGSPLVEASGLTKRYRVPPTRLFQRAGTTTAVEGVDLTVSRGESVAIVGESGSGKSTLLRLLLGLSRATSGSVHYIVRTDDPARAGDPASTETRTVDPARDDLLWLRRRAGMVFQDPYSTFDPRRTIGLTVAEPLVATGAEGDHRAAVAEILARLELPADTADRYPHEFSGGQRQRIALARALVHRPELLLADEPVSALDVLVRGRLLGLLAELRRELGLTLVTVTHDLGVVPRIADRIVVMRAGRVVESGPTAQIFEAPRERYTRELIAALPRLP</sequence>
<dbReference type="EMBL" id="CAJVAP010000016">
    <property type="protein sequence ID" value="CAG7612552.1"/>
    <property type="molecule type" value="Genomic_DNA"/>
</dbReference>
<organism evidence="6 7">
    <name type="scientific">Leucobacter soli</name>
    <dbReference type="NCBI Taxonomy" id="2812850"/>
    <lineage>
        <taxon>Bacteria</taxon>
        <taxon>Bacillati</taxon>
        <taxon>Actinomycetota</taxon>
        <taxon>Actinomycetes</taxon>
        <taxon>Micrococcales</taxon>
        <taxon>Microbacteriaceae</taxon>
        <taxon>Leucobacter</taxon>
    </lineage>
</organism>
<evidence type="ECO:0000256" key="2">
    <source>
        <dbReference type="ARBA" id="ARBA00022448"/>
    </source>
</evidence>
<dbReference type="Proteomes" id="UP000693892">
    <property type="component" value="Unassembled WGS sequence"/>
</dbReference>
<evidence type="ECO:0000256" key="1">
    <source>
        <dbReference type="ARBA" id="ARBA00005417"/>
    </source>
</evidence>
<keyword evidence="3" id="KW-0547">Nucleotide-binding</keyword>
<comment type="similarity">
    <text evidence="1">Belongs to the ABC transporter superfamily.</text>
</comment>
<dbReference type="PROSITE" id="PS50893">
    <property type="entry name" value="ABC_TRANSPORTER_2"/>
    <property type="match status" value="1"/>
</dbReference>
<dbReference type="InterPro" id="IPR003593">
    <property type="entry name" value="AAA+_ATPase"/>
</dbReference>
<dbReference type="GO" id="GO:0005524">
    <property type="term" value="F:ATP binding"/>
    <property type="evidence" value="ECO:0007669"/>
    <property type="project" value="UniProtKB-KW"/>
</dbReference>
<evidence type="ECO:0000256" key="4">
    <source>
        <dbReference type="ARBA" id="ARBA00022840"/>
    </source>
</evidence>
<dbReference type="InterPro" id="IPR017871">
    <property type="entry name" value="ABC_transporter-like_CS"/>
</dbReference>
<dbReference type="Pfam" id="PF00005">
    <property type="entry name" value="ABC_tran"/>
    <property type="match status" value="1"/>
</dbReference>
<dbReference type="InterPro" id="IPR050319">
    <property type="entry name" value="ABC_transp_ATP-bind"/>
</dbReference>
<dbReference type="RefSeq" id="WP_218115196.1">
    <property type="nucleotide sequence ID" value="NZ_CAJVAP010000016.1"/>
</dbReference>
<evidence type="ECO:0000259" key="5">
    <source>
        <dbReference type="PROSITE" id="PS50893"/>
    </source>
</evidence>
<protein>
    <submittedName>
        <fullName evidence="6">Oligopeptide transport ATP-binding protein OppF</fullName>
    </submittedName>
</protein>
<evidence type="ECO:0000313" key="7">
    <source>
        <dbReference type="Proteomes" id="UP000693892"/>
    </source>
</evidence>
<dbReference type="InterPro" id="IPR003439">
    <property type="entry name" value="ABC_transporter-like_ATP-bd"/>
</dbReference>
<dbReference type="GO" id="GO:0016887">
    <property type="term" value="F:ATP hydrolysis activity"/>
    <property type="evidence" value="ECO:0007669"/>
    <property type="project" value="InterPro"/>
</dbReference>
<reference evidence="6" key="1">
    <citation type="submission" date="2021-06" db="EMBL/GenBank/DDBJ databases">
        <authorList>
            <person name="Criscuolo A."/>
        </authorList>
    </citation>
    <scope>NUCLEOTIDE SEQUENCE</scope>
    <source>
        <strain evidence="6">CIP111803</strain>
    </source>
</reference>
<name>A0A916JYM9_9MICO</name>
<dbReference type="PANTHER" id="PTHR43776:SF7">
    <property type="entry name" value="D,D-DIPEPTIDE TRANSPORT ATP-BINDING PROTEIN DDPF-RELATED"/>
    <property type="match status" value="1"/>
</dbReference>
<dbReference type="GO" id="GO:0055085">
    <property type="term" value="P:transmembrane transport"/>
    <property type="evidence" value="ECO:0007669"/>
    <property type="project" value="UniProtKB-ARBA"/>
</dbReference>
<gene>
    <name evidence="6" type="primary">oppF</name>
    <name evidence="6" type="ORF">LEUCIP111803_01580</name>
</gene>
<dbReference type="AlphaFoldDB" id="A0A916JYM9"/>
<dbReference type="SMART" id="SM00382">
    <property type="entry name" value="AAA"/>
    <property type="match status" value="1"/>
</dbReference>
<proteinExistence type="inferred from homology"/>
<keyword evidence="7" id="KW-1185">Reference proteome</keyword>
<accession>A0A916JYM9</accession>
<evidence type="ECO:0000313" key="6">
    <source>
        <dbReference type="EMBL" id="CAG7612552.1"/>
    </source>
</evidence>
<dbReference type="PANTHER" id="PTHR43776">
    <property type="entry name" value="TRANSPORT ATP-BINDING PROTEIN"/>
    <property type="match status" value="1"/>
</dbReference>
<comment type="caution">
    <text evidence="6">The sequence shown here is derived from an EMBL/GenBank/DDBJ whole genome shotgun (WGS) entry which is preliminary data.</text>
</comment>
<dbReference type="CDD" id="cd03257">
    <property type="entry name" value="ABC_NikE_OppD_transporters"/>
    <property type="match status" value="1"/>
</dbReference>